<comment type="caution">
    <text evidence="2">The sequence shown here is derived from an EMBL/GenBank/DDBJ whole genome shotgun (WGS) entry which is preliminary data.</text>
</comment>
<dbReference type="EMBL" id="JARAKH010001097">
    <property type="protein sequence ID" value="KAK8373573.1"/>
    <property type="molecule type" value="Genomic_DNA"/>
</dbReference>
<dbReference type="Proteomes" id="UP001487740">
    <property type="component" value="Unassembled WGS sequence"/>
</dbReference>
<dbReference type="PANTHER" id="PTHR33064">
    <property type="entry name" value="POL PROTEIN"/>
    <property type="match status" value="1"/>
</dbReference>
<gene>
    <name evidence="2" type="ORF">O3P69_019905</name>
</gene>
<sequence length="188" mass="20868">MSDDICLILADDKFTHPRQLVVGADVLWQAKQQDETFITNITARLSEHDLAINLAKCQFGLSPISFLGHCIDQHRAIPLPAKVDAIHKFPKPTTMKGFQEFIGIVTLYHHFIPAATKIVELLFQLLTSKSRKLIWTNAASITFENTKAGLANSTMMVHPQADAPTTLMIDTSETVMGGVLEQLVNGEW</sequence>
<dbReference type="InterPro" id="IPR051320">
    <property type="entry name" value="Viral_Replic_Matur_Polypro"/>
</dbReference>
<name>A0AAW0SE49_SCYPA</name>
<keyword evidence="3" id="KW-1185">Reference proteome</keyword>
<dbReference type="AlphaFoldDB" id="A0AAW0SE49"/>
<proteinExistence type="predicted"/>
<evidence type="ECO:0000259" key="1">
    <source>
        <dbReference type="Pfam" id="PF17919"/>
    </source>
</evidence>
<dbReference type="Gene3D" id="3.30.70.270">
    <property type="match status" value="2"/>
</dbReference>
<evidence type="ECO:0000313" key="2">
    <source>
        <dbReference type="EMBL" id="KAK8373573.1"/>
    </source>
</evidence>
<dbReference type="GO" id="GO:0071897">
    <property type="term" value="P:DNA biosynthetic process"/>
    <property type="evidence" value="ECO:0007669"/>
    <property type="project" value="UniProtKB-ARBA"/>
</dbReference>
<organism evidence="2 3">
    <name type="scientific">Scylla paramamosain</name>
    <name type="common">Mud crab</name>
    <dbReference type="NCBI Taxonomy" id="85552"/>
    <lineage>
        <taxon>Eukaryota</taxon>
        <taxon>Metazoa</taxon>
        <taxon>Ecdysozoa</taxon>
        <taxon>Arthropoda</taxon>
        <taxon>Crustacea</taxon>
        <taxon>Multicrustacea</taxon>
        <taxon>Malacostraca</taxon>
        <taxon>Eumalacostraca</taxon>
        <taxon>Eucarida</taxon>
        <taxon>Decapoda</taxon>
        <taxon>Pleocyemata</taxon>
        <taxon>Brachyura</taxon>
        <taxon>Eubrachyura</taxon>
        <taxon>Portunoidea</taxon>
        <taxon>Portunidae</taxon>
        <taxon>Portuninae</taxon>
        <taxon>Scylla</taxon>
    </lineage>
</organism>
<dbReference type="SUPFAM" id="SSF56672">
    <property type="entry name" value="DNA/RNA polymerases"/>
    <property type="match status" value="1"/>
</dbReference>
<dbReference type="PANTHER" id="PTHR33064:SF37">
    <property type="entry name" value="RIBONUCLEASE H"/>
    <property type="match status" value="1"/>
</dbReference>
<dbReference type="InterPro" id="IPR043128">
    <property type="entry name" value="Rev_trsase/Diguanyl_cyclase"/>
</dbReference>
<dbReference type="Pfam" id="PF17919">
    <property type="entry name" value="RT_RNaseH_2"/>
    <property type="match status" value="1"/>
</dbReference>
<evidence type="ECO:0000313" key="3">
    <source>
        <dbReference type="Proteomes" id="UP001487740"/>
    </source>
</evidence>
<accession>A0AAW0SE49</accession>
<feature type="domain" description="Reverse transcriptase/retrotransposon-derived protein RNase H-like" evidence="1">
    <location>
        <begin position="135"/>
        <end position="185"/>
    </location>
</feature>
<dbReference type="InterPro" id="IPR043502">
    <property type="entry name" value="DNA/RNA_pol_sf"/>
</dbReference>
<protein>
    <recommendedName>
        <fullName evidence="1">Reverse transcriptase/retrotransposon-derived protein RNase H-like domain-containing protein</fullName>
    </recommendedName>
</protein>
<reference evidence="2 3" key="1">
    <citation type="submission" date="2023-03" db="EMBL/GenBank/DDBJ databases">
        <title>High-quality genome of Scylla paramamosain provides insights in environmental adaptation.</title>
        <authorList>
            <person name="Zhang L."/>
        </authorList>
    </citation>
    <scope>NUCLEOTIDE SEQUENCE [LARGE SCALE GENOMIC DNA]</scope>
    <source>
        <strain evidence="2">LZ_2023a</strain>
        <tissue evidence="2">Muscle</tissue>
    </source>
</reference>
<dbReference type="InterPro" id="IPR041577">
    <property type="entry name" value="RT_RNaseH_2"/>
</dbReference>